<accession>W8JS72</accession>
<reference evidence="2 3" key="1">
    <citation type="journal article" date="2014" name="Syst. Appl. Microbiol.">
        <title>Evidence for the existence of two new members of the family Chlamydiaceae and proposal of Chlamydia avium sp. nov. and Chlamydia gallinacea sp. nov.</title>
        <authorList>
            <person name="Sachse K."/>
            <person name="Laroucau K."/>
            <person name="Riege K."/>
            <person name="Wehner S."/>
            <person name="Dilcher M."/>
            <person name="Creasy H.H."/>
            <person name="Weidmann M."/>
            <person name="Myers G."/>
            <person name="Vorimore F."/>
            <person name="Vicari N."/>
            <person name="Magnino S."/>
            <person name="Liebler-Tenorio E."/>
            <person name="Ruettger A."/>
            <person name="Bavoil P.M."/>
            <person name="Hufert F.T."/>
            <person name="Rossello-Mora R."/>
            <person name="Marz M."/>
        </authorList>
    </citation>
    <scope>NUCLEOTIDE SEQUENCE [LARGE SCALE GENOMIC DNA]</scope>
    <source>
        <strain evidence="2 3">10DC88</strain>
    </source>
</reference>
<dbReference type="HOGENOM" id="CLU_028795_0_0_0"/>
<feature type="compositionally biased region" description="Basic and acidic residues" evidence="1">
    <location>
        <begin position="499"/>
        <end position="509"/>
    </location>
</feature>
<dbReference type="STRING" id="1229831.M832_08140"/>
<protein>
    <submittedName>
        <fullName evidence="2">Uncharacterized protein</fullName>
    </submittedName>
</protein>
<dbReference type="Proteomes" id="UP000019433">
    <property type="component" value="Chromosome"/>
</dbReference>
<feature type="compositionally biased region" description="Polar residues" evidence="1">
    <location>
        <begin position="485"/>
        <end position="498"/>
    </location>
</feature>
<evidence type="ECO:0000256" key="1">
    <source>
        <dbReference type="SAM" id="MobiDB-lite"/>
    </source>
</evidence>
<dbReference type="eggNOG" id="COG3221">
    <property type="taxonomic scope" value="Bacteria"/>
</dbReference>
<dbReference type="EMBL" id="CP006571">
    <property type="protein sequence ID" value="AHK63663.1"/>
    <property type="molecule type" value="Genomic_DNA"/>
</dbReference>
<sequence>MVNPIGPIDESTNVAPADLSTLGMQASAANRSAEAQKIAGVDGSEKNQSSVSAVGTWSLLSSAKSSLTSLFEKISNFFSGSTSTSTSTITSFEEAQTQANSALEALQSAASYADFKAAVASLQEAVDYMNTNASDDSQKQVAAEWQTKLSSQQDYISQVTTIGNLLESNQTLLEAIKTSSSLDQIIGAAGLAEENQNTATELIEKLKESYPDSTLASNLQNEIDTVTTSVVDLSTLIQEVYDAGQGSAAAVEQAQANNSQGNIDACKQIIDDAGTLISTALTQAPNSPIVQEASKLQQAAAAAIEEITPSGGGDVGLGGPGGPASVGTSQNKGGTIADARVSMLLAEADNETASTLIQGFRRMIELFHSENPDISSTVSKLAEEVKSQLQPPTEQSQAIEQALQGEGMDFSEALGAIAEAASLAVGSSTDVASMSGSVVSDISQVVYSKGSSSVSSFVKGYSAYRALSNLYAESSAANREILDNTTLSTLQSRPSRSTTEVERNNDSNSRDPASSVARMIVDSSSTLGDVYSAVSALEDKLTAMTGGTSTSADSTTTRSTLTSGVTEAPKSGYPYVQLSSDSTKKFIEKLEAEFAEGSKRVAELQEAVFEKQSQFIQQVLVNIASLFSGYLQ</sequence>
<gene>
    <name evidence="2" type="ORF">M832_08140</name>
</gene>
<evidence type="ECO:0000313" key="2">
    <source>
        <dbReference type="EMBL" id="AHK63663.1"/>
    </source>
</evidence>
<proteinExistence type="predicted"/>
<dbReference type="RefSeq" id="WP_038501030.1">
    <property type="nucleotide sequence ID" value="NZ_CP006571.1"/>
</dbReference>
<organism evidence="2 3">
    <name type="scientific">Chlamydia avium 10DC88</name>
    <dbReference type="NCBI Taxonomy" id="1229831"/>
    <lineage>
        <taxon>Bacteria</taxon>
        <taxon>Pseudomonadati</taxon>
        <taxon>Chlamydiota</taxon>
        <taxon>Chlamydiia</taxon>
        <taxon>Chlamydiales</taxon>
        <taxon>Chlamydiaceae</taxon>
        <taxon>Chlamydia/Chlamydophila group</taxon>
        <taxon>Chlamydia</taxon>
    </lineage>
</organism>
<dbReference type="KEGG" id="cav:M832_08140"/>
<feature type="region of interest" description="Disordered" evidence="1">
    <location>
        <begin position="485"/>
        <end position="515"/>
    </location>
</feature>
<evidence type="ECO:0000313" key="3">
    <source>
        <dbReference type="Proteomes" id="UP000019433"/>
    </source>
</evidence>
<dbReference type="PATRIC" id="fig|1229831.3.peg.811"/>
<dbReference type="AlphaFoldDB" id="W8JS72"/>
<name>W8JS72_9CHLA</name>
<feature type="region of interest" description="Disordered" evidence="1">
    <location>
        <begin position="545"/>
        <end position="565"/>
    </location>
</feature>